<proteinExistence type="predicted"/>
<organism evidence="1">
    <name type="scientific">marine sediment metagenome</name>
    <dbReference type="NCBI Taxonomy" id="412755"/>
    <lineage>
        <taxon>unclassified sequences</taxon>
        <taxon>metagenomes</taxon>
        <taxon>ecological metagenomes</taxon>
    </lineage>
</organism>
<protein>
    <submittedName>
        <fullName evidence="1">Uncharacterized protein</fullName>
    </submittedName>
</protein>
<dbReference type="EMBL" id="BARV01009575">
    <property type="protein sequence ID" value="GAI02628.1"/>
    <property type="molecule type" value="Genomic_DNA"/>
</dbReference>
<dbReference type="AlphaFoldDB" id="X1K7T3"/>
<evidence type="ECO:0000313" key="1">
    <source>
        <dbReference type="EMBL" id="GAI02628.1"/>
    </source>
</evidence>
<sequence length="69" mass="7927">MFGSQEFPDHAGCHKTGFSPEHAKKLFERAGFNVVKTFPHPVSDTDLIIEVYKMNEEIFILPYLPIDVF</sequence>
<reference evidence="1" key="1">
    <citation type="journal article" date="2014" name="Front. Microbiol.">
        <title>High frequency of phylogenetically diverse reductive dehalogenase-homologous genes in deep subseafloor sedimentary metagenomes.</title>
        <authorList>
            <person name="Kawai M."/>
            <person name="Futagami T."/>
            <person name="Toyoda A."/>
            <person name="Takaki Y."/>
            <person name="Nishi S."/>
            <person name="Hori S."/>
            <person name="Arai W."/>
            <person name="Tsubouchi T."/>
            <person name="Morono Y."/>
            <person name="Uchiyama I."/>
            <person name="Ito T."/>
            <person name="Fujiyama A."/>
            <person name="Inagaki F."/>
            <person name="Takami H."/>
        </authorList>
    </citation>
    <scope>NUCLEOTIDE SEQUENCE</scope>
    <source>
        <strain evidence="1">Expedition CK06-06</strain>
    </source>
</reference>
<comment type="caution">
    <text evidence="1">The sequence shown here is derived from an EMBL/GenBank/DDBJ whole genome shotgun (WGS) entry which is preliminary data.</text>
</comment>
<name>X1K7T3_9ZZZZ</name>
<accession>X1K7T3</accession>
<gene>
    <name evidence="1" type="ORF">S06H3_18842</name>
</gene>